<dbReference type="EMBL" id="JAOYEY010000032">
    <property type="protein sequence ID" value="MCV9885477.1"/>
    <property type="molecule type" value="Genomic_DNA"/>
</dbReference>
<keyword evidence="2" id="KW-1185">Reference proteome</keyword>
<proteinExistence type="predicted"/>
<evidence type="ECO:0000313" key="1">
    <source>
        <dbReference type="EMBL" id="MCV9885477.1"/>
    </source>
</evidence>
<comment type="caution">
    <text evidence="1">The sequence shown here is derived from an EMBL/GenBank/DDBJ whole genome shotgun (WGS) entry which is preliminary data.</text>
</comment>
<dbReference type="Proteomes" id="UP001526147">
    <property type="component" value="Unassembled WGS sequence"/>
</dbReference>
<dbReference type="RefSeq" id="WP_078434120.1">
    <property type="nucleotide sequence ID" value="NZ_CP162630.1"/>
</dbReference>
<gene>
    <name evidence="1" type="ORF">OIH86_07415</name>
</gene>
<accession>A0ABT3DFP1</accession>
<dbReference type="InterPro" id="IPR025004">
    <property type="entry name" value="SenN/SenS"/>
</dbReference>
<organism evidence="1 2">
    <name type="scientific">Metabacillus halosaccharovorans</name>
    <dbReference type="NCBI Taxonomy" id="930124"/>
    <lineage>
        <taxon>Bacteria</taxon>
        <taxon>Bacillati</taxon>
        <taxon>Bacillota</taxon>
        <taxon>Bacilli</taxon>
        <taxon>Bacillales</taxon>
        <taxon>Bacillaceae</taxon>
        <taxon>Metabacillus</taxon>
    </lineage>
</organism>
<name>A0ABT3DFP1_9BACI</name>
<dbReference type="Pfam" id="PF13040">
    <property type="entry name" value="Fur_reg_FbpB"/>
    <property type="match status" value="1"/>
</dbReference>
<protein>
    <submittedName>
        <fullName evidence="1">FbpB family small basic protein</fullName>
    </submittedName>
</protein>
<evidence type="ECO:0000313" key="2">
    <source>
        <dbReference type="Proteomes" id="UP001526147"/>
    </source>
</evidence>
<sequence length="43" mass="5441">MRKTRKKSFEELVKENKQQLLQDREALDLLEERWEQRILKRLD</sequence>
<reference evidence="1 2" key="1">
    <citation type="submission" date="2022-10" db="EMBL/GenBank/DDBJ databases">
        <title>Draft genome assembly of moderately radiation resistant bacterium Metabacillus halosaccharovorans.</title>
        <authorList>
            <person name="Pal S."/>
            <person name="Gopinathan A."/>
        </authorList>
    </citation>
    <scope>NUCLEOTIDE SEQUENCE [LARGE SCALE GENOMIC DNA]</scope>
    <source>
        <strain evidence="1 2">VITHBRA001</strain>
    </source>
</reference>